<proteinExistence type="predicted"/>
<keyword evidence="1" id="KW-0732">Signal</keyword>
<keyword evidence="3" id="KW-1185">Reference proteome</keyword>
<feature type="signal peptide" evidence="1">
    <location>
        <begin position="1"/>
        <end position="20"/>
    </location>
</feature>
<dbReference type="OrthoDB" id="3800804at2759"/>
<feature type="chain" id="PRO_5015643872" description="FAS1 domain-containing protein" evidence="1">
    <location>
        <begin position="21"/>
        <end position="266"/>
    </location>
</feature>
<dbReference type="EMBL" id="KZ678132">
    <property type="protein sequence ID" value="PSN69602.1"/>
    <property type="molecule type" value="Genomic_DNA"/>
</dbReference>
<evidence type="ECO:0000313" key="3">
    <source>
        <dbReference type="Proteomes" id="UP000240883"/>
    </source>
</evidence>
<name>A0A2T2NVY9_CORCC</name>
<dbReference type="Proteomes" id="UP000240883">
    <property type="component" value="Unassembled WGS sequence"/>
</dbReference>
<evidence type="ECO:0008006" key="4">
    <source>
        <dbReference type="Google" id="ProtNLM"/>
    </source>
</evidence>
<gene>
    <name evidence="2" type="ORF">BS50DRAFT_661466</name>
</gene>
<accession>A0A2T2NVY9</accession>
<reference evidence="2 3" key="1">
    <citation type="journal article" date="2018" name="Front. Microbiol.">
        <title>Genome-Wide Analysis of Corynespora cassiicola Leaf Fall Disease Putative Effectors.</title>
        <authorList>
            <person name="Lopez D."/>
            <person name="Ribeiro S."/>
            <person name="Label P."/>
            <person name="Fumanal B."/>
            <person name="Venisse J.S."/>
            <person name="Kohler A."/>
            <person name="de Oliveira R.R."/>
            <person name="Labutti K."/>
            <person name="Lipzen A."/>
            <person name="Lail K."/>
            <person name="Bauer D."/>
            <person name="Ohm R.A."/>
            <person name="Barry K.W."/>
            <person name="Spatafora J."/>
            <person name="Grigoriev I.V."/>
            <person name="Martin F.M."/>
            <person name="Pujade-Renaud V."/>
        </authorList>
    </citation>
    <scope>NUCLEOTIDE SEQUENCE [LARGE SCALE GENOMIC DNA]</scope>
    <source>
        <strain evidence="2 3">Philippines</strain>
    </source>
</reference>
<evidence type="ECO:0000313" key="2">
    <source>
        <dbReference type="EMBL" id="PSN69602.1"/>
    </source>
</evidence>
<sequence length="266" mass="27243">MRFLSTLLAALLLTLHGGDAMDHNPPTFTTPDFAIQTVNLIPTTVAVPTPSSHIIAPADMSALESFLNLLPSPTLNIPMFPTEVGEPEWYSKIPSDLKSWLESRYPAFTSVESPPPADPTTACATLVQTNTDATATVEMSMLDGDKAATALTTTRITSTTTLTSTTTRTTPVVTMPPYVNSTFVSTIAMSSPNGTVHLPPVTSTKMLTVPGSKTAGTGTGVGGTHTHTGVVNATGAAVAGMGGEGRGLAVLAGGLVGVAGGFVIFG</sequence>
<dbReference type="AlphaFoldDB" id="A0A2T2NVY9"/>
<evidence type="ECO:0000256" key="1">
    <source>
        <dbReference type="SAM" id="SignalP"/>
    </source>
</evidence>
<organism evidence="2 3">
    <name type="scientific">Corynespora cassiicola Philippines</name>
    <dbReference type="NCBI Taxonomy" id="1448308"/>
    <lineage>
        <taxon>Eukaryota</taxon>
        <taxon>Fungi</taxon>
        <taxon>Dikarya</taxon>
        <taxon>Ascomycota</taxon>
        <taxon>Pezizomycotina</taxon>
        <taxon>Dothideomycetes</taxon>
        <taxon>Pleosporomycetidae</taxon>
        <taxon>Pleosporales</taxon>
        <taxon>Corynesporascaceae</taxon>
        <taxon>Corynespora</taxon>
    </lineage>
</organism>
<protein>
    <recommendedName>
        <fullName evidence="4">FAS1 domain-containing protein</fullName>
    </recommendedName>
</protein>